<evidence type="ECO:0000259" key="3">
    <source>
        <dbReference type="Pfam" id="PF06110"/>
    </source>
</evidence>
<dbReference type="SUPFAM" id="SSF52833">
    <property type="entry name" value="Thioredoxin-like"/>
    <property type="match status" value="1"/>
</dbReference>
<name>A0A5K3FV48_MESCO</name>
<dbReference type="Gene3D" id="3.40.30.10">
    <property type="entry name" value="Glutaredoxin"/>
    <property type="match status" value="1"/>
</dbReference>
<dbReference type="WBParaSite" id="MCU_011624-RA">
    <property type="protein sequence ID" value="MCU_011624-RA"/>
    <property type="gene ID" value="MCU_011624"/>
</dbReference>
<protein>
    <recommendedName>
        <fullName evidence="2">Thioredoxin domain-containing protein 17</fullName>
    </recommendedName>
</protein>
<feature type="domain" description="Thioredoxin" evidence="3">
    <location>
        <begin position="9"/>
        <end position="117"/>
    </location>
</feature>
<dbReference type="PANTHER" id="PTHR12452">
    <property type="entry name" value="42-9-9 PROTEIN-RELATED"/>
    <property type="match status" value="1"/>
</dbReference>
<dbReference type="InterPro" id="IPR036249">
    <property type="entry name" value="Thioredoxin-like_sf"/>
</dbReference>
<comment type="similarity">
    <text evidence="1">Belongs to the thioredoxin family.</text>
</comment>
<dbReference type="PANTHER" id="PTHR12452:SF0">
    <property type="entry name" value="THIOREDOXIN DOMAIN-CONTAINING PROTEIN 17"/>
    <property type="match status" value="1"/>
</dbReference>
<proteinExistence type="inferred from homology"/>
<dbReference type="GO" id="GO:0005829">
    <property type="term" value="C:cytosol"/>
    <property type="evidence" value="ECO:0007669"/>
    <property type="project" value="TreeGrafter"/>
</dbReference>
<evidence type="ECO:0000256" key="1">
    <source>
        <dbReference type="ARBA" id="ARBA00008987"/>
    </source>
</evidence>
<accession>A0A5K3FV48</accession>
<evidence type="ECO:0000256" key="2">
    <source>
        <dbReference type="ARBA" id="ARBA00016949"/>
    </source>
</evidence>
<organism evidence="4">
    <name type="scientific">Mesocestoides corti</name>
    <name type="common">Flatworm</name>
    <dbReference type="NCBI Taxonomy" id="53468"/>
    <lineage>
        <taxon>Eukaryota</taxon>
        <taxon>Metazoa</taxon>
        <taxon>Spiralia</taxon>
        <taxon>Lophotrochozoa</taxon>
        <taxon>Platyhelminthes</taxon>
        <taxon>Cestoda</taxon>
        <taxon>Eucestoda</taxon>
        <taxon>Cyclophyllidea</taxon>
        <taxon>Mesocestoididae</taxon>
        <taxon>Mesocestoides</taxon>
    </lineage>
</organism>
<sequence length="118" mass="13728">MCLKTVKEVLEAVNSSKPKRCFLYFMASHDETGESWCPDCRKAQPFINKALEKLPCDAVFFTVWTGDRPTWKSEDNEFRHAPELLVTRVPTLLEFGKPRRLVESELYNEEAIVKFLTQ</sequence>
<dbReference type="Pfam" id="PF06110">
    <property type="entry name" value="TXD17-like_Trx"/>
    <property type="match status" value="1"/>
</dbReference>
<dbReference type="AlphaFoldDB" id="A0A5K3FV48"/>
<dbReference type="InterPro" id="IPR010357">
    <property type="entry name" value="TXNDC17_dom"/>
</dbReference>
<dbReference type="InterPro" id="IPR045108">
    <property type="entry name" value="TXNDC17-like"/>
</dbReference>
<dbReference type="GO" id="GO:0047134">
    <property type="term" value="F:protein-disulfide reductase [NAD(P)H] activity"/>
    <property type="evidence" value="ECO:0007669"/>
    <property type="project" value="InterPro"/>
</dbReference>
<reference evidence="4" key="1">
    <citation type="submission" date="2019-11" db="UniProtKB">
        <authorList>
            <consortium name="WormBaseParasite"/>
        </authorList>
    </citation>
    <scope>IDENTIFICATION</scope>
</reference>
<evidence type="ECO:0000313" key="4">
    <source>
        <dbReference type="WBParaSite" id="MCU_011624-RA"/>
    </source>
</evidence>